<evidence type="ECO:0000256" key="1">
    <source>
        <dbReference type="SAM" id="MobiDB-lite"/>
    </source>
</evidence>
<evidence type="ECO:0000313" key="3">
    <source>
        <dbReference type="Proteomes" id="UP000789901"/>
    </source>
</evidence>
<feature type="region of interest" description="Disordered" evidence="1">
    <location>
        <begin position="1"/>
        <end position="36"/>
    </location>
</feature>
<keyword evidence="3" id="KW-1185">Reference proteome</keyword>
<accession>A0ABN7UWF8</accession>
<sequence length="201" mass="21971">MGVSEAGSKQDLVSQLVNESRKRNVSLNSDGSGKGKAVDVDRVRVGRESLANIFGDVSVNGSNLGTKGYIDRLPPHKALFTGDVEYVQMARQLFSGKRKRARVVAQQFPRNKSSKISDRQSQSRIVKFFSVSDSGNAGAFNIAAPSKQVVYYLCEGQGHYANKYGPREQADHTWMKVPIKVGDGTVLDSLQVVTGRLHAEL</sequence>
<evidence type="ECO:0000313" key="2">
    <source>
        <dbReference type="EMBL" id="CAG8690995.1"/>
    </source>
</evidence>
<reference evidence="2 3" key="1">
    <citation type="submission" date="2021-06" db="EMBL/GenBank/DDBJ databases">
        <authorList>
            <person name="Kallberg Y."/>
            <person name="Tangrot J."/>
            <person name="Rosling A."/>
        </authorList>
    </citation>
    <scope>NUCLEOTIDE SEQUENCE [LARGE SCALE GENOMIC DNA]</scope>
    <source>
        <strain evidence="2 3">120-4 pot B 10/14</strain>
    </source>
</reference>
<dbReference type="EMBL" id="CAJVQB010006754">
    <property type="protein sequence ID" value="CAG8690995.1"/>
    <property type="molecule type" value="Genomic_DNA"/>
</dbReference>
<proteinExistence type="predicted"/>
<protein>
    <submittedName>
        <fullName evidence="2">15553_t:CDS:1</fullName>
    </submittedName>
</protein>
<dbReference type="Proteomes" id="UP000789901">
    <property type="component" value="Unassembled WGS sequence"/>
</dbReference>
<organism evidence="2 3">
    <name type="scientific">Gigaspora margarita</name>
    <dbReference type="NCBI Taxonomy" id="4874"/>
    <lineage>
        <taxon>Eukaryota</taxon>
        <taxon>Fungi</taxon>
        <taxon>Fungi incertae sedis</taxon>
        <taxon>Mucoromycota</taxon>
        <taxon>Glomeromycotina</taxon>
        <taxon>Glomeromycetes</taxon>
        <taxon>Diversisporales</taxon>
        <taxon>Gigasporaceae</taxon>
        <taxon>Gigaspora</taxon>
    </lineage>
</organism>
<comment type="caution">
    <text evidence="2">The sequence shown here is derived from an EMBL/GenBank/DDBJ whole genome shotgun (WGS) entry which is preliminary data.</text>
</comment>
<name>A0ABN7UWF8_GIGMA</name>
<gene>
    <name evidence="2" type="ORF">GMARGA_LOCUS11511</name>
</gene>